<protein>
    <recommendedName>
        <fullName evidence="4">Tetratricopeptide repeat-containing protein</fullName>
    </recommendedName>
</protein>
<dbReference type="SUPFAM" id="SSF48452">
    <property type="entry name" value="TPR-like"/>
    <property type="match status" value="1"/>
</dbReference>
<sequence>MDDLKQIISTFSTDEQKEFASFIQRQKKIKNRKDLELFRLLAQKQVYKPAQLLAKLYPTDQNQVAYHAVRKRLMQHLIDFILLKSSGKQAATTLGVISLALFDRKLEKLGWEFLRKAEKVALSHEQYDLLNAIYNLQISLSNSEFADKLEEIIEKHKQNKMLADQEEKANIANQLIQKKLKEIRLQGKDLDFKAVIKQILQTYQLSETIVKRPSLLYKLMTIARSEVLVSKDFYRFEPYLIEQYQFVVEKYGFTPQHAHYQLGLLYMIAHVLYRNKKFAQSMLYLEKMRELFTADSHLQTQFYTKYALLLSANYALSKQTVEAIRLLETMLKERKNTLSQEDTLNIYLNLSIYYFQEENYKKANQCFLALQSSETWLVRKMGREWVLKKNLVELIAQYELKNYDLARNKLKSVEKNFADMLAQSLFQNVKAYLYFIRQMLDNPSIRPDRLFAQTDELFAFDPIAEEDLQEIRFYAWLKAKLLKKKYQEVLEELVSRVSSD</sequence>
<dbReference type="InterPro" id="IPR011990">
    <property type="entry name" value="TPR-like_helical_dom_sf"/>
</dbReference>
<reference evidence="3" key="1">
    <citation type="submission" date="2016-10" db="EMBL/GenBank/DDBJ databases">
        <authorList>
            <person name="Varghese N."/>
            <person name="Submissions S."/>
        </authorList>
    </citation>
    <scope>NUCLEOTIDE SEQUENCE [LARGE SCALE GENOMIC DNA]</scope>
    <source>
        <strain>GEY</strain>
        <strain evidence="3">DSM 9560</strain>
    </source>
</reference>
<evidence type="ECO:0000256" key="1">
    <source>
        <dbReference type="SAM" id="Coils"/>
    </source>
</evidence>
<dbReference type="Gene3D" id="1.25.40.10">
    <property type="entry name" value="Tetratricopeptide repeat domain"/>
    <property type="match status" value="1"/>
</dbReference>
<organism evidence="2 3">
    <name type="scientific">Thermoflexibacter ruber</name>
    <dbReference type="NCBI Taxonomy" id="1003"/>
    <lineage>
        <taxon>Bacteria</taxon>
        <taxon>Pseudomonadati</taxon>
        <taxon>Bacteroidota</taxon>
        <taxon>Cytophagia</taxon>
        <taxon>Cytophagales</taxon>
        <taxon>Thermoflexibacteraceae</taxon>
        <taxon>Thermoflexibacter</taxon>
    </lineage>
</organism>
<evidence type="ECO:0008006" key="4">
    <source>
        <dbReference type="Google" id="ProtNLM"/>
    </source>
</evidence>
<dbReference type="OrthoDB" id="732094at2"/>
<keyword evidence="3" id="KW-1185">Reference proteome</keyword>
<dbReference type="Proteomes" id="UP000199513">
    <property type="component" value="Unassembled WGS sequence"/>
</dbReference>
<gene>
    <name evidence="2" type="ORF">SAMN04488541_102537</name>
</gene>
<evidence type="ECO:0000313" key="3">
    <source>
        <dbReference type="Proteomes" id="UP000199513"/>
    </source>
</evidence>
<name>A0A1I2HSZ3_9BACT</name>
<dbReference type="EMBL" id="FONY01000025">
    <property type="protein sequence ID" value="SFF31521.1"/>
    <property type="molecule type" value="Genomic_DNA"/>
</dbReference>
<dbReference type="RefSeq" id="WP_091546780.1">
    <property type="nucleotide sequence ID" value="NZ_FONY01000025.1"/>
</dbReference>
<proteinExistence type="predicted"/>
<evidence type="ECO:0000313" key="2">
    <source>
        <dbReference type="EMBL" id="SFF31521.1"/>
    </source>
</evidence>
<keyword evidence="1" id="KW-0175">Coiled coil</keyword>
<dbReference type="AlphaFoldDB" id="A0A1I2HSZ3"/>
<accession>A0A1I2HSZ3</accession>
<feature type="coiled-coil region" evidence="1">
    <location>
        <begin position="146"/>
        <end position="182"/>
    </location>
</feature>